<dbReference type="Proteomes" id="UP000001818">
    <property type="component" value="Chromosome"/>
</dbReference>
<name>Q13AE6_RHOPS</name>
<sequence length="123" mass="13774">MALRWRVCGLLDSYVAISSALKDRDDDDAPTDLINFIDDDIRQARDHPFQCTDLGPGPSHQRERCQQFGAAEQPRNDTLCRRRAVCCDPSVDAFEIGQRLIVEDELHSSGCVPSRAIRSRASS</sequence>
<protein>
    <submittedName>
        <fullName evidence="1">Uncharacterized protein</fullName>
    </submittedName>
</protein>
<reference evidence="1 2" key="1">
    <citation type="submission" date="2006-03" db="EMBL/GenBank/DDBJ databases">
        <title>Complete sequence of Rhodopseudomonas palustris BisB5.</title>
        <authorList>
            <consortium name="US DOE Joint Genome Institute"/>
            <person name="Copeland A."/>
            <person name="Lucas S."/>
            <person name="Lapidus A."/>
            <person name="Barry K."/>
            <person name="Detter J.C."/>
            <person name="Glavina del Rio T."/>
            <person name="Hammon N."/>
            <person name="Israni S."/>
            <person name="Dalin E."/>
            <person name="Tice H."/>
            <person name="Pitluck S."/>
            <person name="Chain P."/>
            <person name="Malfatti S."/>
            <person name="Shin M."/>
            <person name="Vergez L."/>
            <person name="Schmutz J."/>
            <person name="Larimer F."/>
            <person name="Land M."/>
            <person name="Hauser L."/>
            <person name="Pelletier D.A."/>
            <person name="Kyrpides N."/>
            <person name="Lykidis A."/>
            <person name="Oda Y."/>
            <person name="Harwood C.S."/>
            <person name="Richardson P."/>
        </authorList>
    </citation>
    <scope>NUCLEOTIDE SEQUENCE [LARGE SCALE GENOMIC DNA]</scope>
    <source>
        <strain evidence="1 2">BisB5</strain>
    </source>
</reference>
<organism evidence="1 2">
    <name type="scientific">Rhodopseudomonas palustris (strain BisB5)</name>
    <dbReference type="NCBI Taxonomy" id="316057"/>
    <lineage>
        <taxon>Bacteria</taxon>
        <taxon>Pseudomonadati</taxon>
        <taxon>Pseudomonadota</taxon>
        <taxon>Alphaproteobacteria</taxon>
        <taxon>Hyphomicrobiales</taxon>
        <taxon>Nitrobacteraceae</taxon>
        <taxon>Rhodopseudomonas</taxon>
    </lineage>
</organism>
<proteinExistence type="predicted"/>
<dbReference type="EMBL" id="CP000283">
    <property type="protein sequence ID" value="ABE38943.1"/>
    <property type="molecule type" value="Genomic_DNA"/>
</dbReference>
<dbReference type="HOGENOM" id="CLU_2013508_0_0_5"/>
<dbReference type="AlphaFoldDB" id="Q13AE6"/>
<evidence type="ECO:0000313" key="1">
    <source>
        <dbReference type="EMBL" id="ABE38943.1"/>
    </source>
</evidence>
<accession>Q13AE6</accession>
<dbReference type="KEGG" id="rpd:RPD_1707"/>
<evidence type="ECO:0000313" key="2">
    <source>
        <dbReference type="Proteomes" id="UP000001818"/>
    </source>
</evidence>
<gene>
    <name evidence="1" type="ordered locus">RPD_1707</name>
</gene>